<keyword evidence="14" id="KW-1133">Transmembrane helix</keyword>
<evidence type="ECO:0000259" key="21">
    <source>
        <dbReference type="PROSITE" id="PS50109"/>
    </source>
</evidence>
<dbReference type="Pfam" id="PF07730">
    <property type="entry name" value="HisKA_3"/>
    <property type="match status" value="1"/>
</dbReference>
<evidence type="ECO:0000256" key="4">
    <source>
        <dbReference type="ARBA" id="ARBA00004651"/>
    </source>
</evidence>
<dbReference type="PANTHER" id="PTHR24421">
    <property type="entry name" value="NITRATE/NITRITE SENSOR PROTEIN NARX-RELATED"/>
    <property type="match status" value="1"/>
</dbReference>
<keyword evidence="12" id="KW-0479">Metal-binding</keyword>
<keyword evidence="16" id="KW-0902">Two-component regulatory system</keyword>
<keyword evidence="17" id="KW-0411">Iron-sulfur</keyword>
<dbReference type="RefSeq" id="WP_344170564.1">
    <property type="nucleotide sequence ID" value="NZ_BAAARY010000005.1"/>
</dbReference>
<dbReference type="Proteomes" id="UP001499978">
    <property type="component" value="Unassembled WGS sequence"/>
</dbReference>
<comment type="subcellular location">
    <subcellularLocation>
        <location evidence="4">Cell membrane</location>
        <topology evidence="4">Multi-pass membrane protein</topology>
    </subcellularLocation>
    <subcellularLocation>
        <location evidence="3">Cytoplasm</location>
    </subcellularLocation>
</comment>
<dbReference type="InterPro" id="IPR004358">
    <property type="entry name" value="Sig_transdc_His_kin-like_C"/>
</dbReference>
<dbReference type="EC" id="2.7.13.3" evidence="5"/>
<comment type="cofactor">
    <cofactor evidence="2">
        <name>[4Fe-4S] cluster</name>
        <dbReference type="ChEBI" id="CHEBI:49883"/>
    </cofactor>
</comment>
<organism evidence="22 23">
    <name type="scientific">Pilimelia columellifera subsp. columellifera</name>
    <dbReference type="NCBI Taxonomy" id="706583"/>
    <lineage>
        <taxon>Bacteria</taxon>
        <taxon>Bacillati</taxon>
        <taxon>Actinomycetota</taxon>
        <taxon>Actinomycetes</taxon>
        <taxon>Micromonosporales</taxon>
        <taxon>Micromonosporaceae</taxon>
        <taxon>Pilimelia</taxon>
    </lineage>
</organism>
<keyword evidence="13" id="KW-0418">Kinase</keyword>
<dbReference type="SMART" id="SM00387">
    <property type="entry name" value="HATPase_c"/>
    <property type="match status" value="1"/>
</dbReference>
<evidence type="ECO:0000256" key="1">
    <source>
        <dbReference type="ARBA" id="ARBA00000085"/>
    </source>
</evidence>
<evidence type="ECO:0000313" key="22">
    <source>
        <dbReference type="EMBL" id="GAA2519581.1"/>
    </source>
</evidence>
<comment type="caution">
    <text evidence="22">The sequence shown here is derived from an EMBL/GenBank/DDBJ whole genome shotgun (WGS) entry which is preliminary data.</text>
</comment>
<evidence type="ECO:0000256" key="5">
    <source>
        <dbReference type="ARBA" id="ARBA00012438"/>
    </source>
</evidence>
<evidence type="ECO:0000256" key="2">
    <source>
        <dbReference type="ARBA" id="ARBA00001966"/>
    </source>
</evidence>
<keyword evidence="8" id="KW-0004">4Fe-4S</keyword>
<protein>
    <recommendedName>
        <fullName evidence="6">Oxygen sensor histidine kinase NreB</fullName>
        <ecNumber evidence="5">2.7.13.3</ecNumber>
    </recommendedName>
    <alternativeName>
        <fullName evidence="20">Nitrogen regulation protein B</fullName>
    </alternativeName>
</protein>
<keyword evidence="11" id="KW-0812">Transmembrane</keyword>
<keyword evidence="15" id="KW-0408">Iron</keyword>
<evidence type="ECO:0000256" key="13">
    <source>
        <dbReference type="ARBA" id="ARBA00022777"/>
    </source>
</evidence>
<evidence type="ECO:0000256" key="20">
    <source>
        <dbReference type="ARBA" id="ARBA00030800"/>
    </source>
</evidence>
<evidence type="ECO:0000256" key="6">
    <source>
        <dbReference type="ARBA" id="ARBA00017322"/>
    </source>
</evidence>
<evidence type="ECO:0000256" key="12">
    <source>
        <dbReference type="ARBA" id="ARBA00022723"/>
    </source>
</evidence>
<dbReference type="PROSITE" id="PS50109">
    <property type="entry name" value="HIS_KIN"/>
    <property type="match status" value="1"/>
</dbReference>
<keyword evidence="18" id="KW-0472">Membrane</keyword>
<dbReference type="PANTHER" id="PTHR24421:SF37">
    <property type="entry name" value="SENSOR HISTIDINE KINASE NARS"/>
    <property type="match status" value="1"/>
</dbReference>
<evidence type="ECO:0000256" key="11">
    <source>
        <dbReference type="ARBA" id="ARBA00022692"/>
    </source>
</evidence>
<evidence type="ECO:0000256" key="3">
    <source>
        <dbReference type="ARBA" id="ARBA00004496"/>
    </source>
</evidence>
<dbReference type="Gene3D" id="1.20.5.1930">
    <property type="match status" value="1"/>
</dbReference>
<evidence type="ECO:0000256" key="8">
    <source>
        <dbReference type="ARBA" id="ARBA00022485"/>
    </source>
</evidence>
<keyword evidence="23" id="KW-1185">Reference proteome</keyword>
<dbReference type="InterPro" id="IPR003594">
    <property type="entry name" value="HATPase_dom"/>
</dbReference>
<name>A0ABP6ANL3_9ACTN</name>
<dbReference type="PRINTS" id="PR00344">
    <property type="entry name" value="BCTRLSENSOR"/>
</dbReference>
<evidence type="ECO:0000256" key="14">
    <source>
        <dbReference type="ARBA" id="ARBA00022989"/>
    </source>
</evidence>
<comment type="catalytic activity">
    <reaction evidence="1">
        <text>ATP + protein L-histidine = ADP + protein N-phospho-L-histidine.</text>
        <dbReference type="EC" id="2.7.13.3"/>
    </reaction>
</comment>
<evidence type="ECO:0000256" key="7">
    <source>
        <dbReference type="ARBA" id="ARBA00022475"/>
    </source>
</evidence>
<evidence type="ECO:0000256" key="19">
    <source>
        <dbReference type="ARBA" id="ARBA00024827"/>
    </source>
</evidence>
<proteinExistence type="predicted"/>
<keyword evidence="7" id="KW-1003">Cell membrane</keyword>
<keyword evidence="10" id="KW-0808">Transferase</keyword>
<accession>A0ABP6ANL3</accession>
<keyword evidence="9" id="KW-0963">Cytoplasm</keyword>
<evidence type="ECO:0000256" key="17">
    <source>
        <dbReference type="ARBA" id="ARBA00023014"/>
    </source>
</evidence>
<dbReference type="InterPro" id="IPR005467">
    <property type="entry name" value="His_kinase_dom"/>
</dbReference>
<dbReference type="EMBL" id="BAAARY010000005">
    <property type="protein sequence ID" value="GAA2519581.1"/>
    <property type="molecule type" value="Genomic_DNA"/>
</dbReference>
<dbReference type="InterPro" id="IPR050482">
    <property type="entry name" value="Sensor_HK_TwoCompSys"/>
</dbReference>
<evidence type="ECO:0000256" key="9">
    <source>
        <dbReference type="ARBA" id="ARBA00022490"/>
    </source>
</evidence>
<comment type="function">
    <text evidence="19">Member of the two-component regulatory system NreB/NreC involved in the control of dissimilatory nitrate/nitrite reduction in response to oxygen. NreB functions as a direct oxygen sensor histidine kinase which is autophosphorylated, in the absence of oxygen, probably at the conserved histidine residue, and transfers its phosphate group probably to a conserved aspartate residue of NreC. NreB/NreC activates the expression of the nitrate (narGHJI) and nitrite (nir) reductase operons, as well as the putative nitrate transporter gene narT.</text>
</comment>
<gene>
    <name evidence="22" type="ORF">GCM10010201_15930</name>
</gene>
<dbReference type="InterPro" id="IPR036890">
    <property type="entry name" value="HATPase_C_sf"/>
</dbReference>
<dbReference type="SUPFAM" id="SSF55874">
    <property type="entry name" value="ATPase domain of HSP90 chaperone/DNA topoisomerase II/histidine kinase"/>
    <property type="match status" value="1"/>
</dbReference>
<dbReference type="Gene3D" id="3.30.565.10">
    <property type="entry name" value="Histidine kinase-like ATPase, C-terminal domain"/>
    <property type="match status" value="1"/>
</dbReference>
<dbReference type="Pfam" id="PF02518">
    <property type="entry name" value="HATPase_c"/>
    <property type="match status" value="1"/>
</dbReference>
<evidence type="ECO:0000256" key="10">
    <source>
        <dbReference type="ARBA" id="ARBA00022679"/>
    </source>
</evidence>
<evidence type="ECO:0000256" key="15">
    <source>
        <dbReference type="ARBA" id="ARBA00023004"/>
    </source>
</evidence>
<evidence type="ECO:0000256" key="18">
    <source>
        <dbReference type="ARBA" id="ARBA00023136"/>
    </source>
</evidence>
<sequence>MGDTSADPFDRLHRAHLDERRRIARELHDRVAPLLVIVMHDLELARHFHATDQARALAKLDIAGEHLRSALDQLRAVTEGLRHEPADLSLLEALGAYVSVAGFARPTRISVDGDDGRLCPSVRGELFLILREAIRNAHHHASPSFVEVRVRVTPSGVRAQVRDDGVGFGAHSTGRPGIGLASMRERVHAFGGVVLVCPGPVRGTEVVVELPLAGDVGALVD</sequence>
<feature type="domain" description="Histidine kinase" evidence="21">
    <location>
        <begin position="125"/>
        <end position="214"/>
    </location>
</feature>
<evidence type="ECO:0000313" key="23">
    <source>
        <dbReference type="Proteomes" id="UP001499978"/>
    </source>
</evidence>
<evidence type="ECO:0000256" key="16">
    <source>
        <dbReference type="ARBA" id="ARBA00023012"/>
    </source>
</evidence>
<dbReference type="InterPro" id="IPR011712">
    <property type="entry name" value="Sig_transdc_His_kin_sub3_dim/P"/>
</dbReference>
<dbReference type="CDD" id="cd16917">
    <property type="entry name" value="HATPase_UhpB-NarQ-NarX-like"/>
    <property type="match status" value="1"/>
</dbReference>
<reference evidence="23" key="1">
    <citation type="journal article" date="2019" name="Int. J. Syst. Evol. Microbiol.">
        <title>The Global Catalogue of Microorganisms (GCM) 10K type strain sequencing project: providing services to taxonomists for standard genome sequencing and annotation.</title>
        <authorList>
            <consortium name="The Broad Institute Genomics Platform"/>
            <consortium name="The Broad Institute Genome Sequencing Center for Infectious Disease"/>
            <person name="Wu L."/>
            <person name="Ma J."/>
        </authorList>
    </citation>
    <scope>NUCLEOTIDE SEQUENCE [LARGE SCALE GENOMIC DNA]</scope>
    <source>
        <strain evidence="23">JCM 3367</strain>
    </source>
</reference>